<gene>
    <name evidence="8" type="ORF">E4633_14675</name>
</gene>
<keyword evidence="7" id="KW-0998">Cell outer membrane</keyword>
<evidence type="ECO:0000256" key="2">
    <source>
        <dbReference type="ARBA" id="ARBA00007613"/>
    </source>
</evidence>
<dbReference type="Gene3D" id="1.20.1600.10">
    <property type="entry name" value="Outer membrane efflux proteins (OEP)"/>
    <property type="match status" value="1"/>
</dbReference>
<dbReference type="PANTHER" id="PTHR30026">
    <property type="entry name" value="OUTER MEMBRANE PROTEIN TOLC"/>
    <property type="match status" value="1"/>
</dbReference>
<reference evidence="8 9" key="1">
    <citation type="submission" date="2019-04" db="EMBL/GenBank/DDBJ databases">
        <title>Geobacter oryzae sp. nov., ferric-reducing bacteria isolated from paddy soil.</title>
        <authorList>
            <person name="Xu Z."/>
            <person name="Masuda Y."/>
            <person name="Itoh H."/>
            <person name="Senoo K."/>
        </authorList>
    </citation>
    <scope>NUCLEOTIDE SEQUENCE [LARGE SCALE GENOMIC DNA]</scope>
    <source>
        <strain evidence="8 9">Red111</strain>
    </source>
</reference>
<comment type="subcellular location">
    <subcellularLocation>
        <location evidence="1">Cell outer membrane</location>
    </subcellularLocation>
</comment>
<keyword evidence="4" id="KW-1134">Transmembrane beta strand</keyword>
<dbReference type="GO" id="GO:0009279">
    <property type="term" value="C:cell outer membrane"/>
    <property type="evidence" value="ECO:0007669"/>
    <property type="project" value="UniProtKB-SubCell"/>
</dbReference>
<keyword evidence="3" id="KW-0813">Transport</keyword>
<dbReference type="GO" id="GO:1990281">
    <property type="term" value="C:efflux pump complex"/>
    <property type="evidence" value="ECO:0007669"/>
    <property type="project" value="TreeGrafter"/>
</dbReference>
<dbReference type="GO" id="GO:0015562">
    <property type="term" value="F:efflux transmembrane transporter activity"/>
    <property type="evidence" value="ECO:0007669"/>
    <property type="project" value="InterPro"/>
</dbReference>
<evidence type="ECO:0000256" key="5">
    <source>
        <dbReference type="ARBA" id="ARBA00022692"/>
    </source>
</evidence>
<protein>
    <submittedName>
        <fullName evidence="8">TolC family protein</fullName>
    </submittedName>
</protein>
<dbReference type="InterPro" id="IPR028351">
    <property type="entry name" value="CyaE"/>
</dbReference>
<keyword evidence="5" id="KW-0812">Transmembrane</keyword>
<dbReference type="PIRSF" id="PIRSF001892">
    <property type="entry name" value="CyaE"/>
    <property type="match status" value="1"/>
</dbReference>
<evidence type="ECO:0000313" key="8">
    <source>
        <dbReference type="EMBL" id="TGU71553.1"/>
    </source>
</evidence>
<evidence type="ECO:0000256" key="7">
    <source>
        <dbReference type="ARBA" id="ARBA00023237"/>
    </source>
</evidence>
<dbReference type="InterPro" id="IPR051906">
    <property type="entry name" value="TolC-like"/>
</dbReference>
<dbReference type="GO" id="GO:0015288">
    <property type="term" value="F:porin activity"/>
    <property type="evidence" value="ECO:0007669"/>
    <property type="project" value="TreeGrafter"/>
</dbReference>
<sequence length="411" mass="43819">MAALFLTAHAHAEEPLSLDEAVATALKNHPQILEAKANLAGAEARSGQAFAGYYPQVRISSDWSKGRSYFPVKQSTLESDVTTATLSASQTIYDFGRTAGAVEAGRWNRSAASDALAVTRQDVLFRVRNGFYLLLAAGKQVDAVNETVLAREAVFRQAQEFFKEGLKAKVDVARAEANLYAAKTSLIRAQNNRDLAKVELANALGIASLGERKLAAPQVAPAETPELAAAQNDALANRPELKRLGALENSAQASLKTAKSGFLPVLSATASFGYADRDLPPSSNVWGVGVNLTVPLFSGFATMEQVKEAVALRSAVAAQQEGERLQVAREVEAAWLGVKEADARMVSTGKEVAAADESKALAEGRYQEGVGNIIEVTDAQSQALEARTAQIQALYDYQIALARLDRAVGKD</sequence>
<evidence type="ECO:0000313" key="9">
    <source>
        <dbReference type="Proteomes" id="UP000306416"/>
    </source>
</evidence>
<dbReference type="EMBL" id="SRSC01000003">
    <property type="protein sequence ID" value="TGU71553.1"/>
    <property type="molecule type" value="Genomic_DNA"/>
</dbReference>
<dbReference type="SUPFAM" id="SSF56954">
    <property type="entry name" value="Outer membrane efflux proteins (OEP)"/>
    <property type="match status" value="1"/>
</dbReference>
<name>A0A4S1CE87_9BACT</name>
<evidence type="ECO:0000256" key="4">
    <source>
        <dbReference type="ARBA" id="ARBA00022452"/>
    </source>
</evidence>
<keyword evidence="6" id="KW-0472">Membrane</keyword>
<comment type="caution">
    <text evidence="8">The sequence shown here is derived from an EMBL/GenBank/DDBJ whole genome shotgun (WGS) entry which is preliminary data.</text>
</comment>
<evidence type="ECO:0000256" key="3">
    <source>
        <dbReference type="ARBA" id="ARBA00022448"/>
    </source>
</evidence>
<accession>A0A4S1CE87</accession>
<dbReference type="PANTHER" id="PTHR30026:SF21">
    <property type="entry name" value="SLR1270 PROTEIN"/>
    <property type="match status" value="1"/>
</dbReference>
<comment type="similarity">
    <text evidence="2">Belongs to the outer membrane factor (OMF) (TC 1.B.17) family.</text>
</comment>
<dbReference type="Pfam" id="PF02321">
    <property type="entry name" value="OEP"/>
    <property type="match status" value="2"/>
</dbReference>
<evidence type="ECO:0000256" key="6">
    <source>
        <dbReference type="ARBA" id="ARBA00023136"/>
    </source>
</evidence>
<evidence type="ECO:0000256" key="1">
    <source>
        <dbReference type="ARBA" id="ARBA00004442"/>
    </source>
</evidence>
<dbReference type="InterPro" id="IPR003423">
    <property type="entry name" value="OMP_efflux"/>
</dbReference>
<dbReference type="Proteomes" id="UP000306416">
    <property type="component" value="Unassembled WGS sequence"/>
</dbReference>
<proteinExistence type="inferred from homology"/>
<dbReference type="AlphaFoldDB" id="A0A4S1CE87"/>
<organism evidence="8 9">
    <name type="scientific">Geomonas terrae</name>
    <dbReference type="NCBI Taxonomy" id="2562681"/>
    <lineage>
        <taxon>Bacteria</taxon>
        <taxon>Pseudomonadati</taxon>
        <taxon>Thermodesulfobacteriota</taxon>
        <taxon>Desulfuromonadia</taxon>
        <taxon>Geobacterales</taxon>
        <taxon>Geobacteraceae</taxon>
        <taxon>Geomonas</taxon>
    </lineage>
</organism>
<keyword evidence="9" id="KW-1185">Reference proteome</keyword>